<dbReference type="RefSeq" id="XP_024778912.1">
    <property type="nucleotide sequence ID" value="XM_024918429.1"/>
</dbReference>
<dbReference type="AlphaFoldDB" id="A0A2T4AQ89"/>
<evidence type="ECO:0000313" key="1">
    <source>
        <dbReference type="EMBL" id="PTB59235.1"/>
    </source>
</evidence>
<dbReference type="Proteomes" id="UP000241690">
    <property type="component" value="Unassembled WGS sequence"/>
</dbReference>
<dbReference type="EMBL" id="KZ679676">
    <property type="protein sequence ID" value="PTB59235.1"/>
    <property type="molecule type" value="Genomic_DNA"/>
</dbReference>
<gene>
    <name evidence="1" type="ORF">M431DRAFT_504172</name>
</gene>
<proteinExistence type="predicted"/>
<evidence type="ECO:0000313" key="2">
    <source>
        <dbReference type="Proteomes" id="UP000241690"/>
    </source>
</evidence>
<organism evidence="1 2">
    <name type="scientific">Trichoderma harzianum CBS 226.95</name>
    <dbReference type="NCBI Taxonomy" id="983964"/>
    <lineage>
        <taxon>Eukaryota</taxon>
        <taxon>Fungi</taxon>
        <taxon>Dikarya</taxon>
        <taxon>Ascomycota</taxon>
        <taxon>Pezizomycotina</taxon>
        <taxon>Sordariomycetes</taxon>
        <taxon>Hypocreomycetidae</taxon>
        <taxon>Hypocreales</taxon>
        <taxon>Hypocreaceae</taxon>
        <taxon>Trichoderma</taxon>
    </lineage>
</organism>
<reference evidence="1 2" key="1">
    <citation type="submission" date="2016-07" db="EMBL/GenBank/DDBJ databases">
        <title>Multiple horizontal gene transfer events from other fungi enriched the ability of initially mycotrophic Trichoderma (Ascomycota) to feed on dead plant biomass.</title>
        <authorList>
            <consortium name="DOE Joint Genome Institute"/>
            <person name="Aerts A."/>
            <person name="Atanasova L."/>
            <person name="Chenthamara K."/>
            <person name="Zhang J."/>
            <person name="Grujic M."/>
            <person name="Henrissat B."/>
            <person name="Kuo A."/>
            <person name="Salamov A."/>
            <person name="Lipzen A."/>
            <person name="Labutti K."/>
            <person name="Barry K."/>
            <person name="Miao Y."/>
            <person name="Rahimi M.J."/>
            <person name="Shen Q."/>
            <person name="Grigoriev I.V."/>
            <person name="Kubicek C.P."/>
            <person name="Druzhinina I.S."/>
        </authorList>
    </citation>
    <scope>NUCLEOTIDE SEQUENCE [LARGE SCALE GENOMIC DNA]</scope>
    <source>
        <strain evidence="1 2">CBS 226.95</strain>
    </source>
</reference>
<keyword evidence="2" id="KW-1185">Reference proteome</keyword>
<protein>
    <submittedName>
        <fullName evidence="1">Uncharacterized protein</fullName>
    </submittedName>
</protein>
<accession>A0A2T4AQ89</accession>
<name>A0A2T4AQ89_TRIHA</name>
<dbReference type="GeneID" id="36626998"/>
<sequence>MPHVRDPTYLLAPNWTYRPNGPIALGNIIVDPFRPQYAISKPTKPLPEMETVTENNWLFETEKIRSVNVSIWTRLFNQLSLKLGPNRQRAESVKIVMKSLETTYFRDEPSMQDIQAIANEPIVRSILNTDSLFRSPVYMVTGLKVAKGFQLTHYGSSGRGLSAEISESVAPDMFVGGNANIERTTTTSNGFEAAGDIIFAYQLLIIKPKGWGPNATFKLDDYRHKAAMLVDSSSDETEEGEIEIEYGGATVDEVVTIQEGITEVNPDKAQQEWLFQDE</sequence>